<gene>
    <name evidence="8" type="ORF">GA0061070_101496</name>
</gene>
<evidence type="ECO:0000256" key="4">
    <source>
        <dbReference type="ARBA" id="ARBA00023136"/>
    </source>
</evidence>
<accession>A0A1C4D5N5</accession>
<keyword evidence="8" id="KW-0282">Flagellum</keyword>
<dbReference type="InterPro" id="IPR022781">
    <property type="entry name" value="Flagellar_biosynth_FliO"/>
</dbReference>
<evidence type="ECO:0000256" key="2">
    <source>
        <dbReference type="ARBA" id="ARBA00022692"/>
    </source>
</evidence>
<evidence type="ECO:0000313" key="8">
    <source>
        <dbReference type="EMBL" id="SCC26641.1"/>
    </source>
</evidence>
<dbReference type="Pfam" id="PF04347">
    <property type="entry name" value="FliO"/>
    <property type="match status" value="1"/>
</dbReference>
<name>A0A1C4D5N5_9ENTR</name>
<evidence type="ECO:0000256" key="3">
    <source>
        <dbReference type="ARBA" id="ARBA00022989"/>
    </source>
</evidence>
<keyword evidence="9" id="KW-1185">Reference proteome</keyword>
<comment type="subcellular location">
    <subcellularLocation>
        <location evidence="7">Cell membrane</location>
    </subcellularLocation>
    <subcellularLocation>
        <location evidence="7">Bacterial flagellum basal body</location>
    </subcellularLocation>
</comment>
<keyword evidence="8" id="KW-0969">Cilium</keyword>
<keyword evidence="5 7" id="KW-0975">Bacterial flagellum</keyword>
<protein>
    <recommendedName>
        <fullName evidence="7">Flagellar protein</fullName>
    </recommendedName>
</protein>
<keyword evidence="8" id="KW-0966">Cell projection</keyword>
<evidence type="ECO:0000256" key="1">
    <source>
        <dbReference type="ARBA" id="ARBA00022475"/>
    </source>
</evidence>
<dbReference type="PANTHER" id="PTHR38766">
    <property type="entry name" value="FLAGELLAR PROTEIN FLIO"/>
    <property type="match status" value="1"/>
</dbReference>
<dbReference type="RefSeq" id="WP_090123514.1">
    <property type="nucleotide sequence ID" value="NZ_FMBC01000014.1"/>
</dbReference>
<dbReference type="EMBL" id="FMBC01000014">
    <property type="protein sequence ID" value="SCC26641.1"/>
    <property type="molecule type" value="Genomic_DNA"/>
</dbReference>
<dbReference type="OrthoDB" id="6897726at2"/>
<dbReference type="GO" id="GO:0044781">
    <property type="term" value="P:bacterial-type flagellum organization"/>
    <property type="evidence" value="ECO:0007669"/>
    <property type="project" value="UniProtKB-UniRule"/>
</dbReference>
<sequence length="124" mass="12912">MKTQATVSQPSAISGSPLLQVSGALLGIIAVILVAAWLAKRLGFGGKTAGARGLKVTASASVGTRERVVIVDVEDARLVLGVTPTQINLLHKLPPAPAESEDVNDKNADFQSVMKNLLKRSGRS</sequence>
<dbReference type="Proteomes" id="UP000198515">
    <property type="component" value="Unassembled WGS sequence"/>
</dbReference>
<keyword evidence="1 7" id="KW-1003">Cell membrane</keyword>
<reference evidence="9" key="1">
    <citation type="submission" date="2016-08" db="EMBL/GenBank/DDBJ databases">
        <authorList>
            <person name="Varghese N."/>
            <person name="Submissions Spin"/>
        </authorList>
    </citation>
    <scope>NUCLEOTIDE SEQUENCE [LARGE SCALE GENOMIC DNA]</scope>
    <source>
        <strain evidence="9">REICA_142</strain>
    </source>
</reference>
<dbReference type="NCBIfam" id="TIGR03500">
    <property type="entry name" value="FliO_TIGR"/>
    <property type="match status" value="1"/>
</dbReference>
<proteinExistence type="inferred from homology"/>
<dbReference type="PANTHER" id="PTHR38766:SF1">
    <property type="entry name" value="FLAGELLAR PROTEIN FLIO"/>
    <property type="match status" value="1"/>
</dbReference>
<keyword evidence="3 7" id="KW-1133">Transmembrane helix</keyword>
<feature type="transmembrane region" description="Helical" evidence="7">
    <location>
        <begin position="18"/>
        <end position="39"/>
    </location>
</feature>
<dbReference type="InterPro" id="IPR052205">
    <property type="entry name" value="FliO/MopB"/>
</dbReference>
<comment type="similarity">
    <text evidence="6 7">Belongs to the FliO/MopB family.</text>
</comment>
<dbReference type="AlphaFoldDB" id="A0A1C4D5N5"/>
<organism evidence="8 9">
    <name type="scientific">Kosakonia oryziphila</name>
    <dbReference type="NCBI Taxonomy" id="1005667"/>
    <lineage>
        <taxon>Bacteria</taxon>
        <taxon>Pseudomonadati</taxon>
        <taxon>Pseudomonadota</taxon>
        <taxon>Gammaproteobacteria</taxon>
        <taxon>Enterobacterales</taxon>
        <taxon>Enterobacteriaceae</taxon>
        <taxon>Kosakonia</taxon>
    </lineage>
</organism>
<evidence type="ECO:0000313" key="9">
    <source>
        <dbReference type="Proteomes" id="UP000198515"/>
    </source>
</evidence>
<keyword evidence="4 7" id="KW-0472">Membrane</keyword>
<dbReference type="GO" id="GO:0009425">
    <property type="term" value="C:bacterial-type flagellum basal body"/>
    <property type="evidence" value="ECO:0007669"/>
    <property type="project" value="UniProtKB-SubCell"/>
</dbReference>
<evidence type="ECO:0000256" key="7">
    <source>
        <dbReference type="RuleBase" id="RU362064"/>
    </source>
</evidence>
<evidence type="ECO:0000256" key="5">
    <source>
        <dbReference type="ARBA" id="ARBA00023143"/>
    </source>
</evidence>
<dbReference type="GO" id="GO:0005886">
    <property type="term" value="C:plasma membrane"/>
    <property type="evidence" value="ECO:0007669"/>
    <property type="project" value="UniProtKB-SubCell"/>
</dbReference>
<evidence type="ECO:0000256" key="6">
    <source>
        <dbReference type="ARBA" id="ARBA00037937"/>
    </source>
</evidence>
<keyword evidence="2 7" id="KW-0812">Transmembrane</keyword>